<dbReference type="SUPFAM" id="SSF51569">
    <property type="entry name" value="Aldolase"/>
    <property type="match status" value="1"/>
</dbReference>
<sequence>MSTLEKIKQAKIIPVIRKTNEDNILPICEALVRGGIQAVEITAETPNASNLIKLVNQKLGDRLILGAGTVLDPETARQMISAGAEFIVSPTLKVETIQLSARYGIPCIPGAFTPTEMVTAYEAGASMVKVFPANTLGPDYIKNIHGPLPHISLMATGGITFNNMMDYFNHGAEVVGIGSQLVNVKELKTDTDFHHLEQRAKDFTKKISLIPASIG</sequence>
<protein>
    <submittedName>
        <fullName evidence="6">2-dehydro-3-deoxyphosphogluconate aldolase</fullName>
    </submittedName>
</protein>
<dbReference type="Proteomes" id="UP000192527">
    <property type="component" value="Chromosome"/>
</dbReference>
<organism evidence="6 7">
    <name type="scientific">Halobacillus mangrovi</name>
    <dbReference type="NCBI Taxonomy" id="402384"/>
    <lineage>
        <taxon>Bacteria</taxon>
        <taxon>Bacillati</taxon>
        <taxon>Bacillota</taxon>
        <taxon>Bacilli</taxon>
        <taxon>Bacillales</taxon>
        <taxon>Bacillaceae</taxon>
        <taxon>Halobacillus</taxon>
    </lineage>
</organism>
<comment type="similarity">
    <text evidence="2">Belongs to the KHG/KDPG aldolase family.</text>
</comment>
<accession>A0A1W5ZXD3</accession>
<evidence type="ECO:0000256" key="1">
    <source>
        <dbReference type="ARBA" id="ARBA00004761"/>
    </source>
</evidence>
<dbReference type="PANTHER" id="PTHR30246">
    <property type="entry name" value="2-KETO-3-DEOXY-6-PHOSPHOGLUCONATE ALDOLASE"/>
    <property type="match status" value="1"/>
</dbReference>
<comment type="pathway">
    <text evidence="1">Carbohydrate acid metabolism.</text>
</comment>
<dbReference type="OrthoDB" id="9802667at2"/>
<dbReference type="EMBL" id="CP020772">
    <property type="protein sequence ID" value="ARI77968.1"/>
    <property type="molecule type" value="Genomic_DNA"/>
</dbReference>
<dbReference type="KEGG" id="hmn:HM131_14415"/>
<evidence type="ECO:0000256" key="5">
    <source>
        <dbReference type="ARBA" id="ARBA00023277"/>
    </source>
</evidence>
<dbReference type="PANTHER" id="PTHR30246:SF1">
    <property type="entry name" value="2-DEHYDRO-3-DEOXY-6-PHOSPHOGALACTONATE ALDOLASE-RELATED"/>
    <property type="match status" value="1"/>
</dbReference>
<dbReference type="InterPro" id="IPR013785">
    <property type="entry name" value="Aldolase_TIM"/>
</dbReference>
<dbReference type="Pfam" id="PF01081">
    <property type="entry name" value="Aldolase"/>
    <property type="match status" value="1"/>
</dbReference>
<dbReference type="Gene3D" id="3.20.20.70">
    <property type="entry name" value="Aldolase class I"/>
    <property type="match status" value="1"/>
</dbReference>
<dbReference type="NCBIfam" id="TIGR01182">
    <property type="entry name" value="eda"/>
    <property type="match status" value="1"/>
</dbReference>
<keyword evidence="7" id="KW-1185">Reference proteome</keyword>
<keyword evidence="4" id="KW-0456">Lyase</keyword>
<evidence type="ECO:0000313" key="6">
    <source>
        <dbReference type="EMBL" id="ARI77968.1"/>
    </source>
</evidence>
<name>A0A1W5ZXD3_9BACI</name>
<reference evidence="6 7" key="1">
    <citation type="submission" date="2017-04" db="EMBL/GenBank/DDBJ databases">
        <title>The whole genome sequencing and assembly of Halobacillus mangrovi strain.</title>
        <authorList>
            <person name="Lee S.-J."/>
            <person name="Park M.-K."/>
            <person name="Kim J.-Y."/>
            <person name="Lee Y.-J."/>
            <person name="Yi H."/>
            <person name="Bahn Y.-S."/>
            <person name="Kim J.F."/>
            <person name="Lee D.-W."/>
        </authorList>
    </citation>
    <scope>NUCLEOTIDE SEQUENCE [LARGE SCALE GENOMIC DNA]</scope>
    <source>
        <strain evidence="6 7">KTB 131</strain>
    </source>
</reference>
<dbReference type="STRING" id="402384.HM131_14415"/>
<evidence type="ECO:0000256" key="2">
    <source>
        <dbReference type="ARBA" id="ARBA00006906"/>
    </source>
</evidence>
<keyword evidence="5" id="KW-0119">Carbohydrate metabolism</keyword>
<evidence type="ECO:0000256" key="3">
    <source>
        <dbReference type="ARBA" id="ARBA00011233"/>
    </source>
</evidence>
<evidence type="ECO:0000256" key="4">
    <source>
        <dbReference type="ARBA" id="ARBA00023239"/>
    </source>
</evidence>
<evidence type="ECO:0000313" key="7">
    <source>
        <dbReference type="Proteomes" id="UP000192527"/>
    </source>
</evidence>
<dbReference type="CDD" id="cd00452">
    <property type="entry name" value="KDPG_aldolase"/>
    <property type="match status" value="1"/>
</dbReference>
<comment type="subunit">
    <text evidence="3">Homotrimer.</text>
</comment>
<dbReference type="GO" id="GO:0016829">
    <property type="term" value="F:lyase activity"/>
    <property type="evidence" value="ECO:0007669"/>
    <property type="project" value="UniProtKB-KW"/>
</dbReference>
<proteinExistence type="inferred from homology"/>
<dbReference type="RefSeq" id="WP_085030429.1">
    <property type="nucleotide sequence ID" value="NZ_CP020772.1"/>
</dbReference>
<dbReference type="AlphaFoldDB" id="A0A1W5ZXD3"/>
<gene>
    <name evidence="6" type="ORF">HM131_14415</name>
</gene>
<dbReference type="InterPro" id="IPR000887">
    <property type="entry name" value="Aldlse_KDPG_KHG"/>
</dbReference>